<organism evidence="1">
    <name type="scientific">Anguilla anguilla</name>
    <name type="common">European freshwater eel</name>
    <name type="synonym">Muraena anguilla</name>
    <dbReference type="NCBI Taxonomy" id="7936"/>
    <lineage>
        <taxon>Eukaryota</taxon>
        <taxon>Metazoa</taxon>
        <taxon>Chordata</taxon>
        <taxon>Craniata</taxon>
        <taxon>Vertebrata</taxon>
        <taxon>Euteleostomi</taxon>
        <taxon>Actinopterygii</taxon>
        <taxon>Neopterygii</taxon>
        <taxon>Teleostei</taxon>
        <taxon>Anguilliformes</taxon>
        <taxon>Anguillidae</taxon>
        <taxon>Anguilla</taxon>
    </lineage>
</organism>
<proteinExistence type="predicted"/>
<sequence>MKSVVHFQFCRRFETLPTLGAVEWVLSCMSLLMCPQTT</sequence>
<reference evidence="1" key="1">
    <citation type="submission" date="2014-11" db="EMBL/GenBank/DDBJ databases">
        <authorList>
            <person name="Amaro Gonzalez C."/>
        </authorList>
    </citation>
    <scope>NUCLEOTIDE SEQUENCE</scope>
</reference>
<evidence type="ECO:0000313" key="1">
    <source>
        <dbReference type="EMBL" id="JAH27709.1"/>
    </source>
</evidence>
<accession>A0A0E9RF32</accession>
<dbReference type="EMBL" id="GBXM01080868">
    <property type="protein sequence ID" value="JAH27709.1"/>
    <property type="molecule type" value="Transcribed_RNA"/>
</dbReference>
<reference evidence="1" key="2">
    <citation type="journal article" date="2015" name="Fish Shellfish Immunol.">
        <title>Early steps in the European eel (Anguilla anguilla)-Vibrio vulnificus interaction in the gills: Role of the RtxA13 toxin.</title>
        <authorList>
            <person name="Callol A."/>
            <person name="Pajuelo D."/>
            <person name="Ebbesson L."/>
            <person name="Teles M."/>
            <person name="MacKenzie S."/>
            <person name="Amaro C."/>
        </authorList>
    </citation>
    <scope>NUCLEOTIDE SEQUENCE</scope>
</reference>
<name>A0A0E9RF32_ANGAN</name>
<protein>
    <submittedName>
        <fullName evidence="1">Uncharacterized protein</fullName>
    </submittedName>
</protein>
<dbReference type="AlphaFoldDB" id="A0A0E9RF32"/>